<keyword evidence="2" id="KW-0695">RNA-directed DNA polymerase</keyword>
<comment type="caution">
    <text evidence="2">The sequence shown here is derived from an EMBL/GenBank/DDBJ whole genome shotgun (WGS) entry which is preliminary data.</text>
</comment>
<accession>A0A6L2KWY1</accession>
<organism evidence="2">
    <name type="scientific">Tanacetum cinerariifolium</name>
    <name type="common">Dalmatian daisy</name>
    <name type="synonym">Chrysanthemum cinerariifolium</name>
    <dbReference type="NCBI Taxonomy" id="118510"/>
    <lineage>
        <taxon>Eukaryota</taxon>
        <taxon>Viridiplantae</taxon>
        <taxon>Streptophyta</taxon>
        <taxon>Embryophyta</taxon>
        <taxon>Tracheophyta</taxon>
        <taxon>Spermatophyta</taxon>
        <taxon>Magnoliopsida</taxon>
        <taxon>eudicotyledons</taxon>
        <taxon>Gunneridae</taxon>
        <taxon>Pentapetalae</taxon>
        <taxon>asterids</taxon>
        <taxon>campanulids</taxon>
        <taxon>Asterales</taxon>
        <taxon>Asteraceae</taxon>
        <taxon>Asteroideae</taxon>
        <taxon>Anthemideae</taxon>
        <taxon>Anthemidinae</taxon>
        <taxon>Tanacetum</taxon>
    </lineage>
</organism>
<dbReference type="EMBL" id="BKCJ010003110">
    <property type="protein sequence ID" value="GEU53037.1"/>
    <property type="molecule type" value="Genomic_DNA"/>
</dbReference>
<reference evidence="2" key="1">
    <citation type="journal article" date="2019" name="Sci. Rep.">
        <title>Draft genome of Tanacetum cinerariifolium, the natural source of mosquito coil.</title>
        <authorList>
            <person name="Yamashiro T."/>
            <person name="Shiraishi A."/>
            <person name="Satake H."/>
            <person name="Nakayama K."/>
        </authorList>
    </citation>
    <scope>NUCLEOTIDE SEQUENCE</scope>
</reference>
<feature type="region of interest" description="Disordered" evidence="1">
    <location>
        <begin position="116"/>
        <end position="147"/>
    </location>
</feature>
<keyword evidence="2" id="KW-0808">Transferase</keyword>
<dbReference type="AlphaFoldDB" id="A0A6L2KWY1"/>
<name>A0A6L2KWY1_TANCI</name>
<evidence type="ECO:0000313" key="2">
    <source>
        <dbReference type="EMBL" id="GEU53037.1"/>
    </source>
</evidence>
<protein>
    <submittedName>
        <fullName evidence="2">Reverse transcriptase domain-containing protein</fullName>
    </submittedName>
</protein>
<dbReference type="GO" id="GO:0003964">
    <property type="term" value="F:RNA-directed DNA polymerase activity"/>
    <property type="evidence" value="ECO:0007669"/>
    <property type="project" value="UniProtKB-KW"/>
</dbReference>
<evidence type="ECO:0000256" key="1">
    <source>
        <dbReference type="SAM" id="MobiDB-lite"/>
    </source>
</evidence>
<keyword evidence="2" id="KW-0548">Nucleotidyltransferase</keyword>
<gene>
    <name evidence="2" type="ORF">Tci_025015</name>
</gene>
<proteinExistence type="predicted"/>
<sequence length="298" mass="32473">MTGVTGDKHLCSGTVSSGQKKKVDNECLDCCFVIRGDRCRCVKNGRKGSVKAGGFGFGSLAVEKKRYKRVALFSWSVERPLGTSLIGKREEVVGPGGAEMVVNVSNGMPCKHIIRDTRRKEGPPHQPYGSATPKFPRSRSGGGGSLSDKGRTELCALLKRNLDIFAWQPSDMTGDCLTAVNGGVMVFSVGRCHGGVPVKMTGVTGDKHLCFGTVDNECLDCCFVIRGDRRRCVKNGRKGTVKAGGFGFGSLAVERKRYKWWLCFLGRWRASWNKFDREKVVGPGRAEMVVNVSNGVPW</sequence>